<dbReference type="InterPro" id="IPR000742">
    <property type="entry name" value="EGF"/>
</dbReference>
<keyword evidence="1" id="KW-0812">Transmembrane</keyword>
<keyword evidence="5" id="KW-1185">Reference proteome</keyword>
<feature type="transmembrane region" description="Helical" evidence="1">
    <location>
        <begin position="848"/>
        <end position="869"/>
    </location>
</feature>
<feature type="transmembrane region" description="Helical" evidence="1">
    <location>
        <begin position="824"/>
        <end position="842"/>
    </location>
</feature>
<dbReference type="OrthoDB" id="2116838at2759"/>
<evidence type="ECO:0000259" key="2">
    <source>
        <dbReference type="PROSITE" id="PS00022"/>
    </source>
</evidence>
<dbReference type="AlphaFoldDB" id="A0A1Y2D450"/>
<dbReference type="Proteomes" id="UP000193920">
    <property type="component" value="Unassembled WGS sequence"/>
</dbReference>
<evidence type="ECO:0000313" key="5">
    <source>
        <dbReference type="Proteomes" id="UP000193920"/>
    </source>
</evidence>
<organism evidence="4 5">
    <name type="scientific">Neocallimastix californiae</name>
    <dbReference type="NCBI Taxonomy" id="1754190"/>
    <lineage>
        <taxon>Eukaryota</taxon>
        <taxon>Fungi</taxon>
        <taxon>Fungi incertae sedis</taxon>
        <taxon>Chytridiomycota</taxon>
        <taxon>Chytridiomycota incertae sedis</taxon>
        <taxon>Neocallimastigomycetes</taxon>
        <taxon>Neocallimastigales</taxon>
        <taxon>Neocallimastigaceae</taxon>
        <taxon>Neocallimastix</taxon>
    </lineage>
</organism>
<reference evidence="4 5" key="1">
    <citation type="submission" date="2016-08" db="EMBL/GenBank/DDBJ databases">
        <title>A Parts List for Fungal Cellulosomes Revealed by Comparative Genomics.</title>
        <authorList>
            <consortium name="DOE Joint Genome Institute"/>
            <person name="Haitjema C.H."/>
            <person name="Gilmore S.P."/>
            <person name="Henske J.K."/>
            <person name="Solomon K.V."/>
            <person name="De Groot R."/>
            <person name="Kuo A."/>
            <person name="Mondo S.J."/>
            <person name="Salamov A.A."/>
            <person name="Labutti K."/>
            <person name="Zhao Z."/>
            <person name="Chiniquy J."/>
            <person name="Barry K."/>
            <person name="Brewer H.M."/>
            <person name="Purvine S.O."/>
            <person name="Wright A.T."/>
            <person name="Boxma B."/>
            <person name="Van Alen T."/>
            <person name="Hackstein J.H."/>
            <person name="Baker S.E."/>
            <person name="Grigoriev I.V."/>
            <person name="O'Malley M.A."/>
        </authorList>
    </citation>
    <scope>NUCLEOTIDE SEQUENCE [LARGE SCALE GENOMIC DNA]</scope>
    <source>
        <strain evidence="4 5">G1</strain>
    </source>
</reference>
<sequence length="950" mass="110171">MDSVFSLYHHEEYHNLVESTNCYKLIFESCYFENIQYIGNLGSGNIEFNNFNNINFIKFFVYIYINSNEGIFKNIKGVEDFNSSIIYSICYGNTIKLLNSTIEDSNIQLNKPYFYLSDTSLDISSYPIILNSRYSEITISNTNFHFIKSLKSELFNEESNYVFSNVTFSEITTSSKSLININNHSILISNCQFNNILCIGESSLIIFSSVYFIKGFLNINNTNFINCKSNNDFIIIKGESSSIDISNTFIEHINSYGPLICITSLNTDIHMNNTKISNIMNFNKNKHGIVSIYDNENINITINNSTFTNNSSKSYGGSFHLFSQEIYDSKFINNTSTIFGGAVYVDIYGFYELHLKNLEFINNSAYIGGSCYINNIYENKSIEVYSNNYNIKYKNNTSESYGDIIATRPNRIILSNIQSNEITIKSGEIYPLELLLLDELNQTVIDESGYYSDISLNINNINKNENTTIKNNYMINGNNCIFTKGKCQLNSFTIYSQNNLTVLLKASIENKNPDFNIKTIKLQVNIMDCDESQIKRYNRKNNFFYCENPKCSNDCPVELEKAVCIKGNDNVNNDINLNHCNCLPGWIGINCEDMDYAKINLISYNFNAFSSYNECAINLVLRHYGNILIYFVFLCCITSGNKLGISTKEMIRLNPLMFENSKKVKIYKSDITSNINSNNNINSIFLSESILKDIEKELNNFENYNSNKKTLKSINTDKKMEEDTKKILNKNILYIHNLYIELIALHFIWISVITFTIIYLSRVPENYYKDYSNKWYYDCPLNQADIVLILIETFGMIYLISLICKTYDHIYVFKCLKYFSHSTIIWITFGPILEFISFILLRNNFIKYNLFTFITGNICYLLMLILCIWDKLYYISLGKGNNPDSYFVTINEECPIHKSNICKCMNSKNDLYLVEQYINLYKYSKKIFIFENGKIVYLNSRSKNQFKFSI</sequence>
<keyword evidence="1" id="KW-1133">Transmembrane helix</keyword>
<name>A0A1Y2D450_9FUNG</name>
<feature type="transmembrane region" description="Helical" evidence="1">
    <location>
        <begin position="738"/>
        <end position="761"/>
    </location>
</feature>
<keyword evidence="1" id="KW-0472">Membrane</keyword>
<feature type="transmembrane region" description="Helical" evidence="1">
    <location>
        <begin position="627"/>
        <end position="645"/>
    </location>
</feature>
<accession>A0A1Y2D450</accession>
<protein>
    <recommendedName>
        <fullName evidence="2 3">EGF-like domain-containing protein</fullName>
    </recommendedName>
</protein>
<evidence type="ECO:0000259" key="3">
    <source>
        <dbReference type="PROSITE" id="PS01186"/>
    </source>
</evidence>
<gene>
    <name evidence="4" type="ORF">LY90DRAFT_647661</name>
</gene>
<feature type="domain" description="EGF-like" evidence="2 3">
    <location>
        <begin position="580"/>
        <end position="591"/>
    </location>
</feature>
<dbReference type="EMBL" id="MCOG01000089">
    <property type="protein sequence ID" value="ORY54042.1"/>
    <property type="molecule type" value="Genomic_DNA"/>
</dbReference>
<evidence type="ECO:0000313" key="4">
    <source>
        <dbReference type="EMBL" id="ORY54042.1"/>
    </source>
</evidence>
<evidence type="ECO:0000256" key="1">
    <source>
        <dbReference type="SAM" id="Phobius"/>
    </source>
</evidence>
<comment type="caution">
    <text evidence="4">The sequence shown here is derived from an EMBL/GenBank/DDBJ whole genome shotgun (WGS) entry which is preliminary data.</text>
</comment>
<dbReference type="PROSITE" id="PS01186">
    <property type="entry name" value="EGF_2"/>
    <property type="match status" value="1"/>
</dbReference>
<proteinExistence type="predicted"/>
<dbReference type="PROSITE" id="PS00022">
    <property type="entry name" value="EGF_1"/>
    <property type="match status" value="1"/>
</dbReference>
<feature type="transmembrane region" description="Helical" evidence="1">
    <location>
        <begin position="781"/>
        <end position="803"/>
    </location>
</feature>